<evidence type="ECO:0000259" key="1">
    <source>
        <dbReference type="Pfam" id="PF14550"/>
    </source>
</evidence>
<sequence length="138" mass="15226">MADENQPTPKEDVVKSVDKAERRALFVVLAPDEVDLHGDIYSAVEVEKACIQFNRHCMKANLFHAVETEAAQIEQSFINLADFETDDGRTITKGTWCAWMHFPEGDALADDVWAGVLDGSFNGVSIGARATVEDLPDE</sequence>
<protein>
    <recommendedName>
        <fullName evidence="1">Phage-like element PBSX protein XkdF domain-containing protein</fullName>
    </recommendedName>
</protein>
<gene>
    <name evidence="2" type="primary">ORF58</name>
</gene>
<proteinExistence type="predicted"/>
<reference evidence="3" key="1">
    <citation type="journal article" date="2015" name="PLoS ONE">
        <title>Investigation of a Large Collection of Pseudomonas aeruginosa Bacteriophages Collected from a Single Environmental Source in Abidjan, Cote d'Ivoire.</title>
        <authorList>
            <person name="Essoh C."/>
            <person name="Latino L."/>
            <person name="Midoux C."/>
            <person name="Blouin Y."/>
            <person name="Loukou G."/>
            <person name="Nguetta S.P."/>
            <person name="Lathro S."/>
            <person name="Cablanmian A."/>
            <person name="Kouassi A.K."/>
            <person name="Vergnaud G."/>
            <person name="Pourcel C."/>
        </authorList>
    </citation>
    <scope>NUCLEOTIDE SEQUENCE [LARGE SCALE GENOMIC DNA]</scope>
</reference>
<dbReference type="InterPro" id="IPR027924">
    <property type="entry name" value="XkdF"/>
</dbReference>
<feature type="domain" description="Phage-like element PBSX protein XkdF" evidence="1">
    <location>
        <begin position="14"/>
        <end position="132"/>
    </location>
</feature>
<evidence type="ECO:0000313" key="3">
    <source>
        <dbReference type="Proteomes" id="UP000030225"/>
    </source>
</evidence>
<dbReference type="EMBL" id="LN610576">
    <property type="protein sequence ID" value="CEF89548.1"/>
    <property type="molecule type" value="Genomic_DNA"/>
</dbReference>
<accession>A0A0A1IUH8</accession>
<dbReference type="Proteomes" id="UP000030225">
    <property type="component" value="Segment"/>
</dbReference>
<dbReference type="Pfam" id="PF14550">
    <property type="entry name" value="Peptidase_S78_2"/>
    <property type="match status" value="1"/>
</dbReference>
<evidence type="ECO:0000313" key="2">
    <source>
        <dbReference type="EMBL" id="CEF89548.1"/>
    </source>
</evidence>
<organism evidence="2 3">
    <name type="scientific">Pseudomonas phage vB_PaeM_PAO1_Ab17</name>
    <dbReference type="NCBI Taxonomy" id="1548904"/>
    <lineage>
        <taxon>Viruses</taxon>
        <taxon>Duplodnaviria</taxon>
        <taxon>Heunggongvirae</taxon>
        <taxon>Uroviricota</taxon>
        <taxon>Caudoviricetes</taxon>
        <taxon>Vandenendeviridae</taxon>
        <taxon>Nankokuvirus</taxon>
        <taxon>Nankokuvirus Ab03</taxon>
    </lineage>
</organism>
<name>A0A0A1IUH8_9CAUD</name>